<evidence type="ECO:0000313" key="3">
    <source>
        <dbReference type="Proteomes" id="UP001149090"/>
    </source>
</evidence>
<feature type="compositionally biased region" description="Basic residues" evidence="1">
    <location>
        <begin position="55"/>
        <end position="68"/>
    </location>
</feature>
<evidence type="ECO:0000313" key="2">
    <source>
        <dbReference type="EMBL" id="KAJ5066181.1"/>
    </source>
</evidence>
<accession>A0A9Q0L5A4</accession>
<dbReference type="EMBL" id="JAPDFW010000147">
    <property type="protein sequence ID" value="KAJ5066181.1"/>
    <property type="molecule type" value="Genomic_DNA"/>
</dbReference>
<gene>
    <name evidence="2" type="ORF">M0811_03514</name>
</gene>
<dbReference type="AlphaFoldDB" id="A0A9Q0L5A4"/>
<comment type="caution">
    <text evidence="2">The sequence shown here is derived from an EMBL/GenBank/DDBJ whole genome shotgun (WGS) entry which is preliminary data.</text>
</comment>
<protein>
    <submittedName>
        <fullName evidence="2">Uncharacterized protein</fullName>
    </submittedName>
</protein>
<keyword evidence="3" id="KW-1185">Reference proteome</keyword>
<dbReference type="Proteomes" id="UP001149090">
    <property type="component" value="Unassembled WGS sequence"/>
</dbReference>
<reference evidence="2" key="1">
    <citation type="submission" date="2022-10" db="EMBL/GenBank/DDBJ databases">
        <title>Novel sulphate-reducing endosymbionts in the free-living metamonad Anaeramoeba.</title>
        <authorList>
            <person name="Jerlstrom-Hultqvist J."/>
            <person name="Cepicka I."/>
            <person name="Gallot-Lavallee L."/>
            <person name="Salas-Leiva D."/>
            <person name="Curtis B.A."/>
            <person name="Zahonova K."/>
            <person name="Pipaliya S."/>
            <person name="Dacks J."/>
            <person name="Roger A.J."/>
        </authorList>
    </citation>
    <scope>NUCLEOTIDE SEQUENCE</scope>
    <source>
        <strain evidence="2">BMAN</strain>
    </source>
</reference>
<organism evidence="2 3">
    <name type="scientific">Anaeramoeba ignava</name>
    <name type="common">Anaerobic marine amoeba</name>
    <dbReference type="NCBI Taxonomy" id="1746090"/>
    <lineage>
        <taxon>Eukaryota</taxon>
        <taxon>Metamonada</taxon>
        <taxon>Anaeramoebidae</taxon>
        <taxon>Anaeramoeba</taxon>
    </lineage>
</organism>
<feature type="region of interest" description="Disordered" evidence="1">
    <location>
        <begin position="43"/>
        <end position="72"/>
    </location>
</feature>
<sequence length="159" mass="18537">MKKIGKKAFRFLVGLFGLFFSAFYNLLTSINLERNLMTSSDFVSSSSDVSANPQKYKRTHKHQRKKSRQVTEIQEIAKPQNKEELNFVNEGFQHFEKTRKEWTALQKTNKSQSDNIKKNQDLKNLKSQFAQDTPFNQKVPLSSIVAVLEEVWDEQSLFD</sequence>
<evidence type="ECO:0000256" key="1">
    <source>
        <dbReference type="SAM" id="MobiDB-lite"/>
    </source>
</evidence>
<dbReference type="OrthoDB" id="1896025at2759"/>
<proteinExistence type="predicted"/>
<name>A0A9Q0L5A4_ANAIG</name>